<name>A0A8T1YYE1_9BRAS</name>
<sequence length="117" mass="14228">MIKSEILVLRVSFSFDAMANKFISRRREQKFKKATEMYGTEVMNLQTHHDYGKRLQRDWFQPNICWSILLYVHKMVKRDAVQKKTFFLFCVVYIHYVCEAKNKIFYLFIVLQHKLLP</sequence>
<proteinExistence type="predicted"/>
<accession>A0A8T1YYE1</accession>
<dbReference type="Proteomes" id="UP000694240">
    <property type="component" value="Chromosome 11"/>
</dbReference>
<evidence type="ECO:0000313" key="1">
    <source>
        <dbReference type="EMBL" id="KAG7551597.1"/>
    </source>
</evidence>
<protein>
    <submittedName>
        <fullName evidence="1">Uncharacterized protein</fullName>
    </submittedName>
</protein>
<reference evidence="1 2" key="1">
    <citation type="submission" date="2020-12" db="EMBL/GenBank/DDBJ databases">
        <title>Concerted genomic and epigenomic changes stabilize Arabidopsis allopolyploids.</title>
        <authorList>
            <person name="Chen Z."/>
        </authorList>
    </citation>
    <scope>NUCLEOTIDE SEQUENCE [LARGE SCALE GENOMIC DNA]</scope>
    <source>
        <strain evidence="1">Allo738</strain>
        <tissue evidence="1">Leaf</tissue>
    </source>
</reference>
<dbReference type="AlphaFoldDB" id="A0A8T1YYE1"/>
<gene>
    <name evidence="1" type="ORF">ISN45_Aa06g022650</name>
</gene>
<keyword evidence="2" id="KW-1185">Reference proteome</keyword>
<organism evidence="1 2">
    <name type="scientific">Arabidopsis thaliana x Arabidopsis arenosa</name>
    <dbReference type="NCBI Taxonomy" id="1240361"/>
    <lineage>
        <taxon>Eukaryota</taxon>
        <taxon>Viridiplantae</taxon>
        <taxon>Streptophyta</taxon>
        <taxon>Embryophyta</taxon>
        <taxon>Tracheophyta</taxon>
        <taxon>Spermatophyta</taxon>
        <taxon>Magnoliopsida</taxon>
        <taxon>eudicotyledons</taxon>
        <taxon>Gunneridae</taxon>
        <taxon>Pentapetalae</taxon>
        <taxon>rosids</taxon>
        <taxon>malvids</taxon>
        <taxon>Brassicales</taxon>
        <taxon>Brassicaceae</taxon>
        <taxon>Camelineae</taxon>
        <taxon>Arabidopsis</taxon>
    </lineage>
</organism>
<evidence type="ECO:0000313" key="2">
    <source>
        <dbReference type="Proteomes" id="UP000694240"/>
    </source>
</evidence>
<dbReference type="EMBL" id="JAEFBK010000011">
    <property type="protein sequence ID" value="KAG7551597.1"/>
    <property type="molecule type" value="Genomic_DNA"/>
</dbReference>
<comment type="caution">
    <text evidence="1">The sequence shown here is derived from an EMBL/GenBank/DDBJ whole genome shotgun (WGS) entry which is preliminary data.</text>
</comment>